<dbReference type="InterPro" id="IPR002477">
    <property type="entry name" value="Peptidoglycan-bd-like"/>
</dbReference>
<dbReference type="InterPro" id="IPR001466">
    <property type="entry name" value="Beta-lactam-related"/>
</dbReference>
<keyword evidence="4" id="KW-0121">Carboxypeptidase</keyword>
<dbReference type="GO" id="GO:0004180">
    <property type="term" value="F:carboxypeptidase activity"/>
    <property type="evidence" value="ECO:0007669"/>
    <property type="project" value="UniProtKB-KW"/>
</dbReference>
<feature type="region of interest" description="Disordered" evidence="1">
    <location>
        <begin position="57"/>
        <end position="85"/>
    </location>
</feature>
<dbReference type="InterPro" id="IPR036366">
    <property type="entry name" value="PGBDSf"/>
</dbReference>
<dbReference type="Gene3D" id="1.10.101.10">
    <property type="entry name" value="PGBD-like superfamily/PGBD"/>
    <property type="match status" value="1"/>
</dbReference>
<dbReference type="PANTHER" id="PTHR46825:SF7">
    <property type="entry name" value="D-ALANYL-D-ALANINE CARBOXYPEPTIDASE"/>
    <property type="match status" value="1"/>
</dbReference>
<evidence type="ECO:0000259" key="2">
    <source>
        <dbReference type="Pfam" id="PF00144"/>
    </source>
</evidence>
<dbReference type="InterPro" id="IPR050491">
    <property type="entry name" value="AmpC-like"/>
</dbReference>
<feature type="domain" description="Peptidoglycan binding-like" evidence="3">
    <location>
        <begin position="97"/>
        <end position="150"/>
    </location>
</feature>
<gene>
    <name evidence="4" type="ORF">SAMN05428953_11486</name>
</gene>
<dbReference type="AlphaFoldDB" id="A0A1G9B6B5"/>
<proteinExistence type="predicted"/>
<evidence type="ECO:0000313" key="5">
    <source>
        <dbReference type="Proteomes" id="UP000198894"/>
    </source>
</evidence>
<feature type="domain" description="Beta-lactamase-related" evidence="2">
    <location>
        <begin position="403"/>
        <end position="723"/>
    </location>
</feature>
<dbReference type="EMBL" id="FNEE01000014">
    <property type="protein sequence ID" value="SDK35043.1"/>
    <property type="molecule type" value="Genomic_DNA"/>
</dbReference>
<keyword evidence="4" id="KW-0645">Protease</keyword>
<dbReference type="InterPro" id="IPR036365">
    <property type="entry name" value="PGBD-like_sf"/>
</dbReference>
<accession>A0A1G9B6B5</accession>
<name>A0A1G9B6B5_9HYPH</name>
<sequence>MSNIEELTSVRRSRQTVGHYLKLSAYCSAAILFASLCGPTSAFESLEQASATDYLSCGSSGNRSAPSEGASKPQPNPKRQPAGPIFRQSLRNAPDRRVALLQSVLADKAVYASVIDGLFGSQTVSAVKSFQANSGMPVDGMVGIETGKAMGLPFWDASHTRKLTPPFRDSAKYPDDIEFRFRSLIGIGNFFSSVPDARYSSSDTLTRRALRTNNPGAINISRWQRDSMKGYVGCTLPDRYGNQTAVYETPEFGVAAWGFLLRKIYFGGKKDKVTIGAIVDKYRGDNPRDAYIDGYKKYSGGKLAESYEIDLYDNRQLALLAIAAYSHEFGSWYPLTGKQLLAGFSITDEYIDSGVNDEVIVAPEEMDPGRYIKHSDAERPAPTPPPPAERSATTDAAVRHGLQQLVETEGGPPGAIATLYRDGRLTVLSAGRANVSSDVAPAVNQYMRIASVSKAFNGAIALHLVQTGRIGLDETIGQHLPGLPAAWSAITLRHMLNHTSGLPDYLRSDGLAKQVATDPQGYVEPRKIIDWVRNDPLEFAPGSKYAYSNTDNIVVGLIAEEVTSKPYEALLQEMIFGPANLAQTSFPTTEIALPTPYIHGYAVEPGSQPEDVTNFVSPSGAWASGAIVSTPQDLSTFIRADLALKFFGAAEQQEQMQFISGDSSPPGPGTNEAGLGLFRYTTPCGVVYGHTGNFPGYTQWAASNADGTRSVTTTLNAAEPTGALIEHLREVQAQAVCALLGH</sequence>
<keyword evidence="5" id="KW-1185">Reference proteome</keyword>
<keyword evidence="4" id="KW-0378">Hydrolase</keyword>
<dbReference type="SUPFAM" id="SSF47090">
    <property type="entry name" value="PGBD-like"/>
    <property type="match status" value="1"/>
</dbReference>
<organism evidence="4 5">
    <name type="scientific">Mesorhizobium muleiense</name>
    <dbReference type="NCBI Taxonomy" id="1004279"/>
    <lineage>
        <taxon>Bacteria</taxon>
        <taxon>Pseudomonadati</taxon>
        <taxon>Pseudomonadota</taxon>
        <taxon>Alphaproteobacteria</taxon>
        <taxon>Hyphomicrobiales</taxon>
        <taxon>Phyllobacteriaceae</taxon>
        <taxon>Mesorhizobium</taxon>
    </lineage>
</organism>
<dbReference type="Pfam" id="PF00144">
    <property type="entry name" value="Beta-lactamase"/>
    <property type="match status" value="1"/>
</dbReference>
<dbReference type="PANTHER" id="PTHR46825">
    <property type="entry name" value="D-ALANYL-D-ALANINE-CARBOXYPEPTIDASE/ENDOPEPTIDASE AMPH"/>
    <property type="match status" value="1"/>
</dbReference>
<evidence type="ECO:0000256" key="1">
    <source>
        <dbReference type="SAM" id="MobiDB-lite"/>
    </source>
</evidence>
<dbReference type="InterPro" id="IPR012338">
    <property type="entry name" value="Beta-lactam/transpept-like"/>
</dbReference>
<feature type="region of interest" description="Disordered" evidence="1">
    <location>
        <begin position="372"/>
        <end position="394"/>
    </location>
</feature>
<reference evidence="5" key="1">
    <citation type="submission" date="2016-10" db="EMBL/GenBank/DDBJ databases">
        <authorList>
            <person name="Varghese N."/>
            <person name="Submissions S."/>
        </authorList>
    </citation>
    <scope>NUCLEOTIDE SEQUENCE [LARGE SCALE GENOMIC DNA]</scope>
    <source>
        <strain evidence="5">CGMCC 1.11022</strain>
    </source>
</reference>
<dbReference type="Gene3D" id="3.40.710.10">
    <property type="entry name" value="DD-peptidase/beta-lactamase superfamily"/>
    <property type="match status" value="1"/>
</dbReference>
<dbReference type="Proteomes" id="UP000198894">
    <property type="component" value="Unassembled WGS sequence"/>
</dbReference>
<dbReference type="SUPFAM" id="SSF56601">
    <property type="entry name" value="beta-lactamase/transpeptidase-like"/>
    <property type="match status" value="1"/>
</dbReference>
<evidence type="ECO:0000259" key="3">
    <source>
        <dbReference type="Pfam" id="PF01471"/>
    </source>
</evidence>
<dbReference type="Pfam" id="PF01471">
    <property type="entry name" value="PG_binding_1"/>
    <property type="match status" value="1"/>
</dbReference>
<dbReference type="RefSeq" id="WP_091596739.1">
    <property type="nucleotide sequence ID" value="NZ_FNEE01000014.1"/>
</dbReference>
<protein>
    <submittedName>
        <fullName evidence="4">D-alanyl-D-alanine carboxypeptidase</fullName>
    </submittedName>
</protein>
<evidence type="ECO:0000313" key="4">
    <source>
        <dbReference type="EMBL" id="SDK35043.1"/>
    </source>
</evidence>